<protein>
    <submittedName>
        <fullName evidence="10">Preprotein translocase subunit SecE</fullName>
    </submittedName>
</protein>
<dbReference type="InterPro" id="IPR038379">
    <property type="entry name" value="SecE_sf"/>
</dbReference>
<accession>A0ABS0LSU8</accession>
<sequence>MNYFSGVASEMKKVTWPSIKDTNKFTWTVISMVVFFSLYFAVTDFAFNEFVNWIVRLGAKG</sequence>
<reference evidence="10 11" key="1">
    <citation type="submission" date="2020-07" db="EMBL/GenBank/DDBJ databases">
        <title>Facklamia lactis sp. nov., isolated from raw milk.</title>
        <authorList>
            <person name="Doll E.V."/>
            <person name="Huptas C."/>
            <person name="Staib L."/>
            <person name="Wenning M."/>
            <person name="Scherer S."/>
        </authorList>
    </citation>
    <scope>NUCLEOTIDE SEQUENCE [LARGE SCALE GENOMIC DNA]</scope>
    <source>
        <strain evidence="10 11">DSM 111018</strain>
    </source>
</reference>
<dbReference type="EMBL" id="JACBXQ010000006">
    <property type="protein sequence ID" value="MBG9987243.1"/>
    <property type="molecule type" value="Genomic_DNA"/>
</dbReference>
<keyword evidence="4 9" id="KW-0812">Transmembrane</keyword>
<keyword evidence="3" id="KW-1003">Cell membrane</keyword>
<dbReference type="PANTHER" id="PTHR33910">
    <property type="entry name" value="PROTEIN TRANSLOCASE SUBUNIT SECE"/>
    <property type="match status" value="1"/>
</dbReference>
<keyword evidence="2" id="KW-0813">Transport</keyword>
<comment type="caution">
    <text evidence="10">The sequence shown here is derived from an EMBL/GenBank/DDBJ whole genome shotgun (WGS) entry which is preliminary data.</text>
</comment>
<evidence type="ECO:0000256" key="5">
    <source>
        <dbReference type="ARBA" id="ARBA00022927"/>
    </source>
</evidence>
<keyword evidence="6 9" id="KW-1133">Transmembrane helix</keyword>
<comment type="subcellular location">
    <subcellularLocation>
        <location evidence="1">Membrane</location>
    </subcellularLocation>
</comment>
<dbReference type="Pfam" id="PF00584">
    <property type="entry name" value="SecE"/>
    <property type="match status" value="1"/>
</dbReference>
<dbReference type="InterPro" id="IPR005807">
    <property type="entry name" value="SecE_bac"/>
</dbReference>
<dbReference type="InterPro" id="IPR001901">
    <property type="entry name" value="Translocase_SecE/Sec61-g"/>
</dbReference>
<dbReference type="Gene3D" id="1.20.5.1030">
    <property type="entry name" value="Preprotein translocase secy subunit"/>
    <property type="match status" value="1"/>
</dbReference>
<keyword evidence="5" id="KW-0653">Protein transport</keyword>
<dbReference type="NCBIfam" id="TIGR00964">
    <property type="entry name" value="secE_bact"/>
    <property type="match status" value="1"/>
</dbReference>
<gene>
    <name evidence="10" type="primary">secE</name>
    <name evidence="10" type="ORF">HZY91_10235</name>
</gene>
<evidence type="ECO:0000256" key="8">
    <source>
        <dbReference type="ARBA" id="ARBA00023136"/>
    </source>
</evidence>
<keyword evidence="7" id="KW-0811">Translocation</keyword>
<keyword evidence="8 9" id="KW-0472">Membrane</keyword>
<dbReference type="PANTHER" id="PTHR33910:SF1">
    <property type="entry name" value="PROTEIN TRANSLOCASE SUBUNIT SECE"/>
    <property type="match status" value="1"/>
</dbReference>
<evidence type="ECO:0000256" key="9">
    <source>
        <dbReference type="SAM" id="Phobius"/>
    </source>
</evidence>
<evidence type="ECO:0000256" key="6">
    <source>
        <dbReference type="ARBA" id="ARBA00022989"/>
    </source>
</evidence>
<evidence type="ECO:0000256" key="3">
    <source>
        <dbReference type="ARBA" id="ARBA00022475"/>
    </source>
</evidence>
<dbReference type="RefSeq" id="WP_197116151.1">
    <property type="nucleotide sequence ID" value="NZ_JACBXQ010000006.1"/>
</dbReference>
<organism evidence="10 11">
    <name type="scientific">Facklamia lactis</name>
    <dbReference type="NCBI Taxonomy" id="2749967"/>
    <lineage>
        <taxon>Bacteria</taxon>
        <taxon>Bacillati</taxon>
        <taxon>Bacillota</taxon>
        <taxon>Bacilli</taxon>
        <taxon>Lactobacillales</taxon>
        <taxon>Aerococcaceae</taxon>
        <taxon>Facklamia</taxon>
    </lineage>
</organism>
<evidence type="ECO:0000256" key="4">
    <source>
        <dbReference type="ARBA" id="ARBA00022692"/>
    </source>
</evidence>
<evidence type="ECO:0000256" key="7">
    <source>
        <dbReference type="ARBA" id="ARBA00023010"/>
    </source>
</evidence>
<name>A0ABS0LSU8_9LACT</name>
<dbReference type="Proteomes" id="UP000721415">
    <property type="component" value="Unassembled WGS sequence"/>
</dbReference>
<feature type="transmembrane region" description="Helical" evidence="9">
    <location>
        <begin position="25"/>
        <end position="47"/>
    </location>
</feature>
<evidence type="ECO:0000313" key="10">
    <source>
        <dbReference type="EMBL" id="MBG9987243.1"/>
    </source>
</evidence>
<evidence type="ECO:0000256" key="1">
    <source>
        <dbReference type="ARBA" id="ARBA00004370"/>
    </source>
</evidence>
<proteinExistence type="predicted"/>
<keyword evidence="11" id="KW-1185">Reference proteome</keyword>
<evidence type="ECO:0000313" key="11">
    <source>
        <dbReference type="Proteomes" id="UP000721415"/>
    </source>
</evidence>
<evidence type="ECO:0000256" key="2">
    <source>
        <dbReference type="ARBA" id="ARBA00022448"/>
    </source>
</evidence>